<evidence type="ECO:0000256" key="4">
    <source>
        <dbReference type="ARBA" id="ARBA00022723"/>
    </source>
</evidence>
<dbReference type="GO" id="GO:0004601">
    <property type="term" value="F:peroxidase activity"/>
    <property type="evidence" value="ECO:0007669"/>
    <property type="project" value="UniProtKB-KW"/>
</dbReference>
<proteinExistence type="inferred from homology"/>
<reference evidence="10 11" key="1">
    <citation type="submission" date="2016-07" db="EMBL/GenBank/DDBJ databases">
        <title>Pervasive Adenine N6-methylation of Active Genes in Fungi.</title>
        <authorList>
            <consortium name="DOE Joint Genome Institute"/>
            <person name="Mondo S.J."/>
            <person name="Dannebaum R.O."/>
            <person name="Kuo R.C."/>
            <person name="Labutti K."/>
            <person name="Haridas S."/>
            <person name="Kuo A."/>
            <person name="Salamov A."/>
            <person name="Ahrendt S.R."/>
            <person name="Lipzen A."/>
            <person name="Sullivan W."/>
            <person name="Andreopoulos W.B."/>
            <person name="Clum A."/>
            <person name="Lindquist E."/>
            <person name="Daum C."/>
            <person name="Ramamoorthy G.K."/>
            <person name="Gryganskyi A."/>
            <person name="Culley D."/>
            <person name="Magnuson J.K."/>
            <person name="James T.Y."/>
            <person name="O'Malley M.A."/>
            <person name="Stajich J.E."/>
            <person name="Spatafora J.W."/>
            <person name="Visel A."/>
            <person name="Grigoriev I.V."/>
        </authorList>
    </citation>
    <scope>NUCLEOTIDE SEQUENCE [LARGE SCALE GENOMIC DNA]</scope>
    <source>
        <strain evidence="10 11">CBS 115471</strain>
    </source>
</reference>
<keyword evidence="2 10" id="KW-0575">Peroxidase</keyword>
<dbReference type="InterPro" id="IPR000028">
    <property type="entry name" value="Chloroperoxidase"/>
</dbReference>
<dbReference type="EMBL" id="MCFA01000075">
    <property type="protein sequence ID" value="ORY10253.1"/>
    <property type="molecule type" value="Genomic_DNA"/>
</dbReference>
<evidence type="ECO:0000259" key="9">
    <source>
        <dbReference type="PROSITE" id="PS51405"/>
    </source>
</evidence>
<evidence type="ECO:0000256" key="3">
    <source>
        <dbReference type="ARBA" id="ARBA00022617"/>
    </source>
</evidence>
<feature type="chain" id="PRO_5013186364" evidence="8">
    <location>
        <begin position="21"/>
        <end position="413"/>
    </location>
</feature>
<evidence type="ECO:0000256" key="6">
    <source>
        <dbReference type="ARBA" id="ARBA00023004"/>
    </source>
</evidence>
<evidence type="ECO:0000313" key="10">
    <source>
        <dbReference type="EMBL" id="ORY10253.1"/>
    </source>
</evidence>
<dbReference type="GO" id="GO:0046872">
    <property type="term" value="F:metal ion binding"/>
    <property type="evidence" value="ECO:0007669"/>
    <property type="project" value="UniProtKB-KW"/>
</dbReference>
<sequence length="413" mass="45638">MKSINQLALVVLGLLSHGLARTVGFDPEAQYVENTGEHGFVPPRNGDYRGPCPGLNALANHGYIPHKGIASTDEIINASMKVFGMGRDLATLAALYGVAVSVSPDLAHMSIGESIRTGEIPCANGVSLKIKPQGLNFAHTSFEADASPTRYDKYQPESKGDANNLATPVFQQLLNRQANVPSEKINFDLNILADHRLQRNIDSVKQNPKFFLQPFGGFINGNTHAVIFQLFANRSAKFPEGRLDNDTLKSFYAVQQGPGGGLLKYYPGWEAIPDKWYRRPLDDPYTVPKLNADIVAQINRHPELLNKYLMGGNTYGVNTHRTIDIERLTNGTFKLEHMTDGYNLSCFSLYAGLQLTPRWVNSYYSDAENTVMKLLTTELPPFFADLKCPQLGAIDQRLLDIFPGWNAALPGPK</sequence>
<evidence type="ECO:0000313" key="11">
    <source>
        <dbReference type="Proteomes" id="UP000193144"/>
    </source>
</evidence>
<gene>
    <name evidence="10" type="ORF">BCR34DRAFT_486027</name>
</gene>
<keyword evidence="8" id="KW-0732">Signal</keyword>
<dbReference type="Proteomes" id="UP000193144">
    <property type="component" value="Unassembled WGS sequence"/>
</dbReference>
<keyword evidence="5" id="KW-0560">Oxidoreductase</keyword>
<keyword evidence="3" id="KW-0349">Heme</keyword>
<keyword evidence="4" id="KW-0479">Metal-binding</keyword>
<keyword evidence="11" id="KW-1185">Reference proteome</keyword>
<name>A0A1Y1ZJ29_9PLEO</name>
<dbReference type="SUPFAM" id="SSF47571">
    <property type="entry name" value="Cloroperoxidase"/>
    <property type="match status" value="1"/>
</dbReference>
<feature type="domain" description="Heme haloperoxidase family profile" evidence="9">
    <location>
        <begin position="36"/>
        <end position="296"/>
    </location>
</feature>
<comment type="caution">
    <text evidence="10">The sequence shown here is derived from an EMBL/GenBank/DDBJ whole genome shotgun (WGS) entry which is preliminary data.</text>
</comment>
<dbReference type="PANTHER" id="PTHR33577:SF16">
    <property type="entry name" value="HEME HALOPEROXIDASE FAMILY PROFILE DOMAIN-CONTAINING PROTEIN"/>
    <property type="match status" value="1"/>
</dbReference>
<protein>
    <submittedName>
        <fullName evidence="10">Chloroperoxidase</fullName>
    </submittedName>
</protein>
<dbReference type="Gene3D" id="1.10.489.10">
    <property type="entry name" value="Chloroperoxidase-like"/>
    <property type="match status" value="1"/>
</dbReference>
<dbReference type="PANTHER" id="PTHR33577">
    <property type="entry name" value="STERIGMATOCYSTIN BIOSYNTHESIS PEROXIDASE STCC-RELATED"/>
    <property type="match status" value="1"/>
</dbReference>
<dbReference type="OrthoDB" id="407298at2759"/>
<dbReference type="PROSITE" id="PS51405">
    <property type="entry name" value="HEME_HALOPEROXIDASE"/>
    <property type="match status" value="1"/>
</dbReference>
<evidence type="ECO:0000256" key="1">
    <source>
        <dbReference type="ARBA" id="ARBA00001970"/>
    </source>
</evidence>
<dbReference type="AlphaFoldDB" id="A0A1Y1ZJ29"/>
<comment type="cofactor">
    <cofactor evidence="1">
        <name>heme b</name>
        <dbReference type="ChEBI" id="CHEBI:60344"/>
    </cofactor>
</comment>
<evidence type="ECO:0000256" key="5">
    <source>
        <dbReference type="ARBA" id="ARBA00023002"/>
    </source>
</evidence>
<feature type="signal peptide" evidence="8">
    <location>
        <begin position="1"/>
        <end position="20"/>
    </location>
</feature>
<comment type="similarity">
    <text evidence="7">Belongs to the chloroperoxidase family.</text>
</comment>
<accession>A0A1Y1ZJ29</accession>
<dbReference type="Pfam" id="PF01328">
    <property type="entry name" value="Peroxidase_2"/>
    <property type="match status" value="1"/>
</dbReference>
<organism evidence="10 11">
    <name type="scientific">Clohesyomyces aquaticus</name>
    <dbReference type="NCBI Taxonomy" id="1231657"/>
    <lineage>
        <taxon>Eukaryota</taxon>
        <taxon>Fungi</taxon>
        <taxon>Dikarya</taxon>
        <taxon>Ascomycota</taxon>
        <taxon>Pezizomycotina</taxon>
        <taxon>Dothideomycetes</taxon>
        <taxon>Pleosporomycetidae</taxon>
        <taxon>Pleosporales</taxon>
        <taxon>Lindgomycetaceae</taxon>
        <taxon>Clohesyomyces</taxon>
    </lineage>
</organism>
<evidence type="ECO:0000256" key="8">
    <source>
        <dbReference type="SAM" id="SignalP"/>
    </source>
</evidence>
<dbReference type="InterPro" id="IPR036851">
    <property type="entry name" value="Chloroperoxidase-like_sf"/>
</dbReference>
<evidence type="ECO:0000256" key="2">
    <source>
        <dbReference type="ARBA" id="ARBA00022559"/>
    </source>
</evidence>
<evidence type="ECO:0000256" key="7">
    <source>
        <dbReference type="ARBA" id="ARBA00025795"/>
    </source>
</evidence>
<keyword evidence="6" id="KW-0408">Iron</keyword>